<dbReference type="GO" id="GO:0009372">
    <property type="term" value="P:quorum sensing"/>
    <property type="evidence" value="ECO:0007669"/>
    <property type="project" value="UniProtKB-UniRule"/>
</dbReference>
<comment type="similarity">
    <text evidence="7 8">Belongs to the autoinducer synthase family.</text>
</comment>
<reference evidence="9" key="3">
    <citation type="submission" date="2022-12" db="EMBL/GenBank/DDBJ databases">
        <authorList>
            <person name="Sun Q."/>
            <person name="Kim S."/>
        </authorList>
    </citation>
    <scope>NUCLEOTIDE SEQUENCE</scope>
    <source>
        <strain evidence="9">KCTC 12343</strain>
    </source>
</reference>
<evidence type="ECO:0000256" key="1">
    <source>
        <dbReference type="ARBA" id="ARBA00012340"/>
    </source>
</evidence>
<dbReference type="PROSITE" id="PS51187">
    <property type="entry name" value="AUTOINDUCER_SYNTH_2"/>
    <property type="match status" value="1"/>
</dbReference>
<keyword evidence="2 7" id="KW-0673">Quorum sensing</keyword>
<dbReference type="GO" id="GO:0007165">
    <property type="term" value="P:signal transduction"/>
    <property type="evidence" value="ECO:0007669"/>
    <property type="project" value="TreeGrafter"/>
</dbReference>
<dbReference type="GO" id="GO:0061579">
    <property type="term" value="F:N-acyl homoserine lactone synthase activity"/>
    <property type="evidence" value="ECO:0007669"/>
    <property type="project" value="UniProtKB-UniRule"/>
</dbReference>
<sequence length="193" mass="21694">MASMIQIGQRHEFSRNELRDIHVLRAKVFRDRMGWEVPVLGGMEIDGYDALEPHYMVIRDDASKVCGCWRMMPTEGPYMLKDTFPELLHGAAAPVDEKIWELSRFAVETEGDSKFGFAERALAAMRSVVTFADQNGISKYVTVTTTAMERLLRHTGVETTRMGPPLQIGVERAVALEIHLGEKTRAALFGTVH</sequence>
<keyword evidence="3 8" id="KW-0808">Transferase</keyword>
<evidence type="ECO:0000313" key="11">
    <source>
        <dbReference type="Proteomes" id="UP000292307"/>
    </source>
</evidence>
<evidence type="ECO:0000256" key="3">
    <source>
        <dbReference type="ARBA" id="ARBA00022679"/>
    </source>
</evidence>
<dbReference type="InterPro" id="IPR018311">
    <property type="entry name" value="Autoind_synth_CS"/>
</dbReference>
<dbReference type="EC" id="2.3.1.184" evidence="1 8"/>
<name>A0A411X3E3_9BURK</name>
<dbReference type="AlphaFoldDB" id="A0A411X3E3"/>
<gene>
    <name evidence="9" type="primary">lasI</name>
    <name evidence="10" type="ORF">EYF70_23230</name>
    <name evidence="9" type="ORF">GCM10007387_34990</name>
</gene>
<dbReference type="EMBL" id="CP036401">
    <property type="protein sequence ID" value="QBI03408.1"/>
    <property type="molecule type" value="Genomic_DNA"/>
</dbReference>
<evidence type="ECO:0000256" key="8">
    <source>
        <dbReference type="RuleBase" id="RU361135"/>
    </source>
</evidence>
<reference evidence="10 11" key="2">
    <citation type="submission" date="2019-02" db="EMBL/GenBank/DDBJ databases">
        <title>Draft Genome Sequences of Six Type Strains of the Genus Massilia.</title>
        <authorList>
            <person name="Miess H."/>
            <person name="Frediansyhah A."/>
            <person name="Gross H."/>
        </authorList>
    </citation>
    <scope>NUCLEOTIDE SEQUENCE [LARGE SCALE GENOMIC DNA]</scope>
    <source>
        <strain evidence="10 11">DSM 17472</strain>
    </source>
</reference>
<dbReference type="Proteomes" id="UP000628442">
    <property type="component" value="Unassembled WGS sequence"/>
</dbReference>
<evidence type="ECO:0000256" key="5">
    <source>
        <dbReference type="ARBA" id="ARBA00022929"/>
    </source>
</evidence>
<comment type="catalytic activity">
    <reaction evidence="6 8">
        <text>a fatty acyl-[ACP] + S-adenosyl-L-methionine = an N-acyl-L-homoserine lactone + S-methyl-5'-thioadenosine + holo-[ACP] + H(+)</text>
        <dbReference type="Rhea" id="RHEA:10096"/>
        <dbReference type="Rhea" id="RHEA-COMP:9685"/>
        <dbReference type="Rhea" id="RHEA-COMP:14125"/>
        <dbReference type="ChEBI" id="CHEBI:15378"/>
        <dbReference type="ChEBI" id="CHEBI:17509"/>
        <dbReference type="ChEBI" id="CHEBI:55474"/>
        <dbReference type="ChEBI" id="CHEBI:59789"/>
        <dbReference type="ChEBI" id="CHEBI:64479"/>
        <dbReference type="ChEBI" id="CHEBI:138651"/>
        <dbReference type="EC" id="2.3.1.184"/>
    </reaction>
</comment>
<dbReference type="InterPro" id="IPR001690">
    <property type="entry name" value="Autoind_synthase"/>
</dbReference>
<dbReference type="PANTHER" id="PTHR39322">
    <property type="entry name" value="ACYL-HOMOSERINE-LACTONE SYNTHASE"/>
    <property type="match status" value="1"/>
</dbReference>
<dbReference type="RefSeq" id="WP_131147506.1">
    <property type="nucleotide sequence ID" value="NZ_BMWV01000008.1"/>
</dbReference>
<dbReference type="EMBL" id="BMWV01000008">
    <property type="protein sequence ID" value="GGY49811.1"/>
    <property type="molecule type" value="Genomic_DNA"/>
</dbReference>
<keyword evidence="4 8" id="KW-0949">S-adenosyl-L-methionine</keyword>
<evidence type="ECO:0000313" key="12">
    <source>
        <dbReference type="Proteomes" id="UP000628442"/>
    </source>
</evidence>
<dbReference type="Gene3D" id="3.40.630.30">
    <property type="match status" value="1"/>
</dbReference>
<evidence type="ECO:0000313" key="10">
    <source>
        <dbReference type="EMBL" id="QBI03408.1"/>
    </source>
</evidence>
<evidence type="ECO:0000256" key="6">
    <source>
        <dbReference type="ARBA" id="ARBA00048576"/>
    </source>
</evidence>
<protein>
    <recommendedName>
        <fullName evidence="1 8">Acyl-homoserine-lactone synthase</fullName>
        <ecNumber evidence="1 8">2.3.1.184</ecNumber>
    </recommendedName>
    <alternativeName>
        <fullName evidence="8">Autoinducer synthesis protein</fullName>
    </alternativeName>
</protein>
<dbReference type="PANTHER" id="PTHR39322:SF1">
    <property type="entry name" value="ISOVALERYL-HOMOSERINE LACTONE SYNTHASE"/>
    <property type="match status" value="1"/>
</dbReference>
<proteinExistence type="inferred from homology"/>
<dbReference type="PRINTS" id="PR01549">
    <property type="entry name" value="AUTOINDCRSYN"/>
</dbReference>
<dbReference type="OrthoDB" id="6023281at2"/>
<reference evidence="9" key="1">
    <citation type="journal article" date="2014" name="Int. J. Syst. Evol. Microbiol.">
        <title>Complete genome sequence of Corynebacterium casei LMG S-19264T (=DSM 44701T), isolated from a smear-ripened cheese.</title>
        <authorList>
            <consortium name="US DOE Joint Genome Institute (JGI-PGF)"/>
            <person name="Walter F."/>
            <person name="Albersmeier A."/>
            <person name="Kalinowski J."/>
            <person name="Ruckert C."/>
        </authorList>
    </citation>
    <scope>NUCLEOTIDE SEQUENCE</scope>
    <source>
        <strain evidence="9">KCTC 12343</strain>
    </source>
</reference>
<keyword evidence="11" id="KW-1185">Reference proteome</keyword>
<evidence type="ECO:0000313" key="9">
    <source>
        <dbReference type="EMBL" id="GGY49811.1"/>
    </source>
</evidence>
<evidence type="ECO:0000256" key="2">
    <source>
        <dbReference type="ARBA" id="ARBA00022654"/>
    </source>
</evidence>
<organism evidence="9 12">
    <name type="scientific">Pseudoduganella albidiflava</name>
    <dbReference type="NCBI Taxonomy" id="321983"/>
    <lineage>
        <taxon>Bacteria</taxon>
        <taxon>Pseudomonadati</taxon>
        <taxon>Pseudomonadota</taxon>
        <taxon>Betaproteobacteria</taxon>
        <taxon>Burkholderiales</taxon>
        <taxon>Oxalobacteraceae</taxon>
        <taxon>Telluria group</taxon>
        <taxon>Pseudoduganella</taxon>
    </lineage>
</organism>
<dbReference type="SUPFAM" id="SSF55729">
    <property type="entry name" value="Acyl-CoA N-acyltransferases (Nat)"/>
    <property type="match status" value="1"/>
</dbReference>
<evidence type="ECO:0000256" key="7">
    <source>
        <dbReference type="PROSITE-ProRule" id="PRU00533"/>
    </source>
</evidence>
<evidence type="ECO:0000256" key="4">
    <source>
        <dbReference type="ARBA" id="ARBA00022691"/>
    </source>
</evidence>
<dbReference type="Proteomes" id="UP000292307">
    <property type="component" value="Chromosome"/>
</dbReference>
<dbReference type="Pfam" id="PF00765">
    <property type="entry name" value="Autoind_synth"/>
    <property type="match status" value="1"/>
</dbReference>
<dbReference type="PROSITE" id="PS00949">
    <property type="entry name" value="AUTOINDUCER_SYNTH_1"/>
    <property type="match status" value="1"/>
</dbReference>
<accession>A0A411X3E3</accession>
<keyword evidence="5 7" id="KW-0071">Autoinducer synthesis</keyword>
<dbReference type="InterPro" id="IPR016181">
    <property type="entry name" value="Acyl_CoA_acyltransferase"/>
</dbReference>